<dbReference type="Gene3D" id="6.10.140.2150">
    <property type="match status" value="1"/>
</dbReference>
<evidence type="ECO:0000256" key="11">
    <source>
        <dbReference type="ARBA" id="ARBA00023136"/>
    </source>
</evidence>
<keyword evidence="11" id="KW-0472">Membrane</keyword>
<dbReference type="Proteomes" id="UP000494206">
    <property type="component" value="Unassembled WGS sequence"/>
</dbReference>
<organism evidence="18 19">
    <name type="scientific">Caenorhabditis bovis</name>
    <dbReference type="NCBI Taxonomy" id="2654633"/>
    <lineage>
        <taxon>Eukaryota</taxon>
        <taxon>Metazoa</taxon>
        <taxon>Ecdysozoa</taxon>
        <taxon>Nematoda</taxon>
        <taxon>Chromadorea</taxon>
        <taxon>Rhabditida</taxon>
        <taxon>Rhabditina</taxon>
        <taxon>Rhabditomorpha</taxon>
        <taxon>Rhabditoidea</taxon>
        <taxon>Rhabditidae</taxon>
        <taxon>Peloderinae</taxon>
        <taxon>Caenorhabditis</taxon>
    </lineage>
</organism>
<evidence type="ECO:0000256" key="8">
    <source>
        <dbReference type="ARBA" id="ARBA00022919"/>
    </source>
</evidence>
<name>A0A8S1EA29_9PELO</name>
<dbReference type="EMBL" id="CADEPM010000001">
    <property type="protein sequence ID" value="CAB3398466.1"/>
    <property type="molecule type" value="Genomic_DNA"/>
</dbReference>
<evidence type="ECO:0000256" key="5">
    <source>
        <dbReference type="ARBA" id="ARBA00022692"/>
    </source>
</evidence>
<keyword evidence="7 16" id="KW-0663">Pyridoxal phosphate</keyword>
<keyword evidence="19" id="KW-1185">Reference proteome</keyword>
<dbReference type="GO" id="GO:0030149">
    <property type="term" value="P:sphingolipid catabolic process"/>
    <property type="evidence" value="ECO:0007669"/>
    <property type="project" value="TreeGrafter"/>
</dbReference>
<gene>
    <name evidence="18" type="ORF">CBOVIS_LOCUS1738</name>
</gene>
<comment type="similarity">
    <text evidence="13">Belongs to the group II decarboxylase family. Sphingosine-1-phosphate lyase subfamily.</text>
</comment>
<dbReference type="InterPro" id="IPR050477">
    <property type="entry name" value="GrpII_AminoAcid_Decarb"/>
</dbReference>
<dbReference type="GO" id="GO:0008117">
    <property type="term" value="F:sphinganine-1-phosphate aldolase activity"/>
    <property type="evidence" value="ECO:0007669"/>
    <property type="project" value="UniProtKB-EC"/>
</dbReference>
<evidence type="ECO:0000256" key="17">
    <source>
        <dbReference type="RuleBase" id="RU000382"/>
    </source>
</evidence>
<reference evidence="18 19" key="1">
    <citation type="submission" date="2020-04" db="EMBL/GenBank/DDBJ databases">
        <authorList>
            <person name="Laetsch R D."/>
            <person name="Stevens L."/>
            <person name="Kumar S."/>
            <person name="Blaxter L. M."/>
        </authorList>
    </citation>
    <scope>NUCLEOTIDE SEQUENCE [LARGE SCALE GENOMIC DNA]</scope>
</reference>
<evidence type="ECO:0000256" key="2">
    <source>
        <dbReference type="ARBA" id="ARBA00004389"/>
    </source>
</evidence>
<evidence type="ECO:0000256" key="4">
    <source>
        <dbReference type="ARBA" id="ARBA00004991"/>
    </source>
</evidence>
<dbReference type="InterPro" id="IPR015421">
    <property type="entry name" value="PyrdxlP-dep_Trfase_major"/>
</dbReference>
<evidence type="ECO:0000256" key="13">
    <source>
        <dbReference type="ARBA" id="ARBA00038302"/>
    </source>
</evidence>
<dbReference type="InterPro" id="IPR015422">
    <property type="entry name" value="PyrdxlP-dep_Trfase_small"/>
</dbReference>
<evidence type="ECO:0000256" key="10">
    <source>
        <dbReference type="ARBA" id="ARBA00023098"/>
    </source>
</evidence>
<evidence type="ECO:0000256" key="6">
    <source>
        <dbReference type="ARBA" id="ARBA00022824"/>
    </source>
</evidence>
<comment type="caution">
    <text evidence="18">The sequence shown here is derived from an EMBL/GenBank/DDBJ whole genome shotgun (WGS) entry which is preliminary data.</text>
</comment>
<dbReference type="PANTHER" id="PTHR42735">
    <property type="match status" value="1"/>
</dbReference>
<proteinExistence type="inferred from homology"/>
<dbReference type="OrthoDB" id="10254570at2759"/>
<keyword evidence="8" id="KW-0746">Sphingolipid metabolism</keyword>
<dbReference type="Pfam" id="PF00282">
    <property type="entry name" value="Pyridoxal_deC"/>
    <property type="match status" value="1"/>
</dbReference>
<evidence type="ECO:0000256" key="15">
    <source>
        <dbReference type="ARBA" id="ARBA00042568"/>
    </source>
</evidence>
<dbReference type="AlphaFoldDB" id="A0A8S1EA29"/>
<evidence type="ECO:0000256" key="9">
    <source>
        <dbReference type="ARBA" id="ARBA00022989"/>
    </source>
</evidence>
<evidence type="ECO:0000313" key="18">
    <source>
        <dbReference type="EMBL" id="CAB3398466.1"/>
    </source>
</evidence>
<keyword evidence="5" id="KW-0812">Transmembrane</keyword>
<comment type="subcellular location">
    <subcellularLocation>
        <location evidence="2">Endoplasmic reticulum membrane</location>
        <topology evidence="2">Single-pass membrane protein</topology>
    </subcellularLocation>
</comment>
<comment type="pathway">
    <text evidence="3">Lipid metabolism; sphingolipid metabolism.</text>
</comment>
<dbReference type="Gene3D" id="3.90.1150.10">
    <property type="entry name" value="Aspartate Aminotransferase, domain 1"/>
    <property type="match status" value="1"/>
</dbReference>
<evidence type="ECO:0000256" key="12">
    <source>
        <dbReference type="ARBA" id="ARBA00023239"/>
    </source>
</evidence>
<dbReference type="GO" id="GO:0030170">
    <property type="term" value="F:pyridoxal phosphate binding"/>
    <property type="evidence" value="ECO:0007669"/>
    <property type="project" value="InterPro"/>
</dbReference>
<dbReference type="FunFam" id="3.40.640.10:FF:000020">
    <property type="entry name" value="sphingosine-1-phosphate lyase 1"/>
    <property type="match status" value="1"/>
</dbReference>
<dbReference type="GO" id="GO:0019752">
    <property type="term" value="P:carboxylic acid metabolic process"/>
    <property type="evidence" value="ECO:0007669"/>
    <property type="project" value="InterPro"/>
</dbReference>
<evidence type="ECO:0000256" key="1">
    <source>
        <dbReference type="ARBA" id="ARBA00001933"/>
    </source>
</evidence>
<evidence type="ECO:0000256" key="7">
    <source>
        <dbReference type="ARBA" id="ARBA00022898"/>
    </source>
</evidence>
<dbReference type="Gene3D" id="3.40.640.10">
    <property type="entry name" value="Type I PLP-dependent aspartate aminotransferase-like (Major domain)"/>
    <property type="match status" value="1"/>
</dbReference>
<dbReference type="GO" id="GO:0005789">
    <property type="term" value="C:endoplasmic reticulum membrane"/>
    <property type="evidence" value="ECO:0007669"/>
    <property type="project" value="UniProtKB-SubCell"/>
</dbReference>
<dbReference type="EC" id="4.1.2.27" evidence="14"/>
<keyword evidence="9" id="KW-1133">Transmembrane helix</keyword>
<evidence type="ECO:0000256" key="14">
    <source>
        <dbReference type="ARBA" id="ARBA00038965"/>
    </source>
</evidence>
<protein>
    <recommendedName>
        <fullName evidence="14">sphinganine-1-phosphate aldolase</fullName>
        <ecNumber evidence="14">4.1.2.27</ecNumber>
    </recommendedName>
    <alternativeName>
        <fullName evidence="15">Sphingosine-1-phosphate aldolase</fullName>
    </alternativeName>
</protein>
<accession>A0A8S1EA29</accession>
<keyword evidence="12 17" id="KW-0456">Lyase</keyword>
<dbReference type="InterPro" id="IPR002129">
    <property type="entry name" value="PyrdxlP-dep_de-COase"/>
</dbReference>
<dbReference type="FunFam" id="6.10.140.2150:FF:000001">
    <property type="entry name" value="Sphingosine-1-phosphate lyase 1"/>
    <property type="match status" value="1"/>
</dbReference>
<sequence>MSDILRAIDDYRCILSDHLRSVDPLILTAAAVLSTYTATNLWHMHRDELGIRRRLRTKFFDVVKSIPAVRAQINKQLGEVNDELANSLVYHGDDGKFIERIPTAGMSSDDVIGLAEIYDSMEGPKYLEGRVSGAVFSDESDADEMRVYSEVFKKFAWSNPLWPKLFPGVRKMESEVVRMCCDLMGGDANTCGTMSTGGSISILLACLAHRNRLIKRGVKYPEMVLPSSAHAAFYKAAEVFRIKVRKIPVDSTTFKVDVGKMRSAINSRTCMLVGSAPNFPYGTVDDIEAIGRLGVEFDIPVHVDACLGGFILPFIQHDIKYDFSVPGVSSISADTHKYGLTPKGSSVVLYRNLDLLHNQYFCDSDWQGGIYASATLEGSRSGMNIALCWAGMLYHGRDEYSENARKIVETTRRIRDGLATIPEIRLNGASDVCIVSWTTTDGVDVFRFHNQMKERQWQLSGLQFPAGVHIMVTMNHTRPGLAEQFIDDCRQSVRYVKENPPAPSEKNCEAAIYGMAQAIPDRSLVAEFAYTYLDTCYKNTR</sequence>
<comment type="pathway">
    <text evidence="4">Sphingolipid metabolism.</text>
</comment>
<feature type="modified residue" description="N6-(pyridoxal phosphate)lysine" evidence="16">
    <location>
        <position position="337"/>
    </location>
</feature>
<evidence type="ECO:0000256" key="3">
    <source>
        <dbReference type="ARBA" id="ARBA00004760"/>
    </source>
</evidence>
<evidence type="ECO:0000256" key="16">
    <source>
        <dbReference type="PIRSR" id="PIRSR602129-50"/>
    </source>
</evidence>
<keyword evidence="6" id="KW-0256">Endoplasmic reticulum</keyword>
<keyword evidence="10" id="KW-0443">Lipid metabolism</keyword>
<dbReference type="InterPro" id="IPR015424">
    <property type="entry name" value="PyrdxlP-dep_Trfase"/>
</dbReference>
<comment type="cofactor">
    <cofactor evidence="1 16 17">
        <name>pyridoxal 5'-phosphate</name>
        <dbReference type="ChEBI" id="CHEBI:597326"/>
    </cofactor>
</comment>
<dbReference type="SUPFAM" id="SSF53383">
    <property type="entry name" value="PLP-dependent transferases"/>
    <property type="match status" value="1"/>
</dbReference>
<dbReference type="PANTHER" id="PTHR42735:SF15">
    <property type="entry name" value="SPHINGOSINE PHOSPHATE LYASE"/>
    <property type="match status" value="1"/>
</dbReference>
<evidence type="ECO:0000313" key="19">
    <source>
        <dbReference type="Proteomes" id="UP000494206"/>
    </source>
</evidence>